<comment type="caution">
    <text evidence="2">The sequence shown here is derived from an EMBL/GenBank/DDBJ whole genome shotgun (WGS) entry which is preliminary data.</text>
</comment>
<evidence type="ECO:0000313" key="3">
    <source>
        <dbReference type="Proteomes" id="UP001595665"/>
    </source>
</evidence>
<protein>
    <submittedName>
        <fullName evidence="2">DUF1439 domain-containing protein</fullName>
    </submittedName>
</protein>
<evidence type="ECO:0000313" key="2">
    <source>
        <dbReference type="EMBL" id="MFC3460468.1"/>
    </source>
</evidence>
<dbReference type="InterPro" id="IPR010835">
    <property type="entry name" value="DUF1439"/>
</dbReference>
<evidence type="ECO:0000256" key="1">
    <source>
        <dbReference type="SAM" id="SignalP"/>
    </source>
</evidence>
<dbReference type="PROSITE" id="PS51318">
    <property type="entry name" value="TAT"/>
    <property type="match status" value="1"/>
</dbReference>
<proteinExistence type="predicted"/>
<dbReference type="RefSeq" id="WP_312548672.1">
    <property type="nucleotide sequence ID" value="NZ_JBHRVV010000001.1"/>
</dbReference>
<name>A0ABV7PQI4_9BURK</name>
<dbReference type="Pfam" id="PF07273">
    <property type="entry name" value="DUF1439"/>
    <property type="match status" value="1"/>
</dbReference>
<dbReference type="EMBL" id="JBHRVV010000001">
    <property type="protein sequence ID" value="MFC3460468.1"/>
    <property type="molecule type" value="Genomic_DNA"/>
</dbReference>
<sequence>MTDPHARRRRTLLATLAVSGAALLASCASMLGPREVDVPLWKLQASLDRRFPVDNRLLELFDVRLTRPQLAVHEGDRVSLTVDARLAQSLLREPLAGSLVFSGRLYVDPARSGVFMAEPRIERFAIGGMDNLVQRQLTRAANGLMDTLVVDIPVYTFRMEELRYAGVQYVPTRIATTANGLRISLEPLLEPARQP</sequence>
<keyword evidence="1" id="KW-0732">Signal</keyword>
<dbReference type="Proteomes" id="UP001595665">
    <property type="component" value="Unassembled WGS sequence"/>
</dbReference>
<organism evidence="2 3">
    <name type="scientific">Massilia haematophila</name>
    <dbReference type="NCBI Taxonomy" id="457923"/>
    <lineage>
        <taxon>Bacteria</taxon>
        <taxon>Pseudomonadati</taxon>
        <taxon>Pseudomonadota</taxon>
        <taxon>Betaproteobacteria</taxon>
        <taxon>Burkholderiales</taxon>
        <taxon>Oxalobacteraceae</taxon>
        <taxon>Telluria group</taxon>
        <taxon>Massilia</taxon>
    </lineage>
</organism>
<reference evidence="3" key="1">
    <citation type="journal article" date="2019" name="Int. J. Syst. Evol. Microbiol.">
        <title>The Global Catalogue of Microorganisms (GCM) 10K type strain sequencing project: providing services to taxonomists for standard genome sequencing and annotation.</title>
        <authorList>
            <consortium name="The Broad Institute Genomics Platform"/>
            <consortium name="The Broad Institute Genome Sequencing Center for Infectious Disease"/>
            <person name="Wu L."/>
            <person name="Ma J."/>
        </authorList>
    </citation>
    <scope>NUCLEOTIDE SEQUENCE [LARGE SCALE GENOMIC DNA]</scope>
    <source>
        <strain evidence="3">CCM 7480</strain>
    </source>
</reference>
<feature type="signal peptide" evidence="1">
    <location>
        <begin position="1"/>
        <end position="24"/>
    </location>
</feature>
<feature type="chain" id="PRO_5047224378" evidence="1">
    <location>
        <begin position="25"/>
        <end position="195"/>
    </location>
</feature>
<dbReference type="Gene3D" id="3.15.10.40">
    <property type="entry name" value="Uncharacterised protein PF07273, DUF1439"/>
    <property type="match status" value="1"/>
</dbReference>
<dbReference type="PROSITE" id="PS51257">
    <property type="entry name" value="PROKAR_LIPOPROTEIN"/>
    <property type="match status" value="1"/>
</dbReference>
<keyword evidence="3" id="KW-1185">Reference proteome</keyword>
<dbReference type="InterPro" id="IPR006311">
    <property type="entry name" value="TAT_signal"/>
</dbReference>
<accession>A0ABV7PQI4</accession>
<gene>
    <name evidence="2" type="ORF">ACFOPH_19735</name>
</gene>